<accession>A0A4P6ZG33</accession>
<sequence>MKIRSFLYTVLLGLTVTGCNSNNALYDAEGTFEVDEVIVSSEVPGKIISLNVEEGSILKKGSVVGVIDSIPLNLQKAQVEATMAALHQKTMDVRPQVKMLKDQIAVQKVQLANAIHEKKRTERLLKADAATGKQLDDWNNAIEVLQKQIKVQEQQIKVQETTTAVQNSSVLSEFKPLKKSVAQINDQLKRTNIINPINGTVLTKYAMAGEMTAIGKPVYKIGDLSVITLRAYITETQLAQIKLNQQVKVLVDSSPNSYRTYTGTIIWISDKAEFTPKTIQTKEERANLVYAVKIHVKNDGYLKIGMYGNVKF</sequence>
<organism evidence="5 6">
    <name type="scientific">Chryseobacterium salivictor</name>
    <dbReference type="NCBI Taxonomy" id="2547600"/>
    <lineage>
        <taxon>Bacteria</taxon>
        <taxon>Pseudomonadati</taxon>
        <taxon>Bacteroidota</taxon>
        <taxon>Flavobacteriia</taxon>
        <taxon>Flavobacteriales</taxon>
        <taxon>Weeksellaceae</taxon>
        <taxon>Chryseobacterium group</taxon>
        <taxon>Chryseobacterium</taxon>
    </lineage>
</organism>
<dbReference type="InterPro" id="IPR058625">
    <property type="entry name" value="MdtA-like_BSH"/>
</dbReference>
<name>A0A4P6ZG33_9FLAO</name>
<evidence type="ECO:0000256" key="1">
    <source>
        <dbReference type="ARBA" id="ARBA00004196"/>
    </source>
</evidence>
<dbReference type="KEGG" id="csal:NBC122_01805"/>
<dbReference type="Gene3D" id="2.40.50.100">
    <property type="match status" value="1"/>
</dbReference>
<gene>
    <name evidence="5" type="primary">emrA_1</name>
    <name evidence="5" type="ORF">NBC122_01805</name>
</gene>
<dbReference type="EMBL" id="CP037954">
    <property type="protein sequence ID" value="QBO58620.1"/>
    <property type="molecule type" value="Genomic_DNA"/>
</dbReference>
<evidence type="ECO:0000259" key="4">
    <source>
        <dbReference type="Pfam" id="PF25917"/>
    </source>
</evidence>
<proteinExistence type="predicted"/>
<dbReference type="Proteomes" id="UP000294419">
    <property type="component" value="Chromosome"/>
</dbReference>
<protein>
    <submittedName>
        <fullName evidence="5">Multidrug export protein EmrA</fullName>
    </submittedName>
</protein>
<reference evidence="5 6" key="1">
    <citation type="submission" date="2019-03" db="EMBL/GenBank/DDBJ databases">
        <authorList>
            <person name="Kim H."/>
            <person name="Yu S.-M."/>
        </authorList>
    </citation>
    <scope>NUCLEOTIDE SEQUENCE [LARGE SCALE GENOMIC DNA]</scope>
    <source>
        <strain evidence="5 6">NBC122</strain>
    </source>
</reference>
<feature type="coiled-coil region" evidence="3">
    <location>
        <begin position="135"/>
        <end position="162"/>
    </location>
</feature>
<dbReference type="PANTHER" id="PTHR32347">
    <property type="entry name" value="EFFLUX SYSTEM COMPONENT YKNX-RELATED"/>
    <property type="match status" value="1"/>
</dbReference>
<dbReference type="PANTHER" id="PTHR32347:SF23">
    <property type="entry name" value="BLL5650 PROTEIN"/>
    <property type="match status" value="1"/>
</dbReference>
<dbReference type="RefSeq" id="WP_133440035.1">
    <property type="nucleotide sequence ID" value="NZ_CP037954.1"/>
</dbReference>
<dbReference type="Gene3D" id="2.40.30.170">
    <property type="match status" value="1"/>
</dbReference>
<evidence type="ECO:0000256" key="2">
    <source>
        <dbReference type="ARBA" id="ARBA00023054"/>
    </source>
</evidence>
<evidence type="ECO:0000313" key="5">
    <source>
        <dbReference type="EMBL" id="QBO58620.1"/>
    </source>
</evidence>
<evidence type="ECO:0000313" key="6">
    <source>
        <dbReference type="Proteomes" id="UP000294419"/>
    </source>
</evidence>
<keyword evidence="2 3" id="KW-0175">Coiled coil</keyword>
<keyword evidence="6" id="KW-1185">Reference proteome</keyword>
<dbReference type="OrthoDB" id="9778236at2"/>
<dbReference type="Pfam" id="PF25917">
    <property type="entry name" value="BSH_RND"/>
    <property type="match status" value="1"/>
</dbReference>
<dbReference type="AlphaFoldDB" id="A0A4P6ZG33"/>
<dbReference type="InterPro" id="IPR050465">
    <property type="entry name" value="UPF0194_transport"/>
</dbReference>
<evidence type="ECO:0000256" key="3">
    <source>
        <dbReference type="SAM" id="Coils"/>
    </source>
</evidence>
<dbReference type="PROSITE" id="PS51257">
    <property type="entry name" value="PROKAR_LIPOPROTEIN"/>
    <property type="match status" value="1"/>
</dbReference>
<feature type="domain" description="Multidrug resistance protein MdtA-like barrel-sandwich hybrid" evidence="4">
    <location>
        <begin position="37"/>
        <end position="216"/>
    </location>
</feature>
<dbReference type="GO" id="GO:0030313">
    <property type="term" value="C:cell envelope"/>
    <property type="evidence" value="ECO:0007669"/>
    <property type="project" value="UniProtKB-SubCell"/>
</dbReference>
<comment type="subcellular location">
    <subcellularLocation>
        <location evidence="1">Cell envelope</location>
    </subcellularLocation>
</comment>
<dbReference type="SUPFAM" id="SSF111369">
    <property type="entry name" value="HlyD-like secretion proteins"/>
    <property type="match status" value="1"/>
</dbReference>